<dbReference type="InterPro" id="IPR006204">
    <property type="entry name" value="GHMP_kinase_N_dom"/>
</dbReference>
<dbReference type="HAMAP" id="MF_00384">
    <property type="entry name" value="Homoser_kinase"/>
    <property type="match status" value="1"/>
</dbReference>
<dbReference type="SUPFAM" id="SSF54211">
    <property type="entry name" value="Ribosomal protein S5 domain 2-like"/>
    <property type="match status" value="1"/>
</dbReference>
<dbReference type="PROSITE" id="PS00627">
    <property type="entry name" value="GHMP_KINASES_ATP"/>
    <property type="match status" value="1"/>
</dbReference>
<evidence type="ECO:0000259" key="14">
    <source>
        <dbReference type="Pfam" id="PF00288"/>
    </source>
</evidence>
<dbReference type="GO" id="GO:0005524">
    <property type="term" value="F:ATP binding"/>
    <property type="evidence" value="ECO:0007669"/>
    <property type="project" value="UniProtKB-UniRule"/>
</dbReference>
<dbReference type="InterPro" id="IPR014721">
    <property type="entry name" value="Ribsml_uS5_D2-typ_fold_subgr"/>
</dbReference>
<dbReference type="AlphaFoldDB" id="A0A1M5USS1"/>
<protein>
    <recommendedName>
        <fullName evidence="4 13">Homoserine kinase</fullName>
        <shortName evidence="13">HK</shortName>
        <shortName evidence="13">HSK</shortName>
        <ecNumber evidence="3 13">2.7.1.39</ecNumber>
    </recommendedName>
</protein>
<evidence type="ECO:0000256" key="10">
    <source>
        <dbReference type="ARBA" id="ARBA00022840"/>
    </source>
</evidence>
<dbReference type="PANTHER" id="PTHR20861:SF1">
    <property type="entry name" value="HOMOSERINE KINASE"/>
    <property type="match status" value="1"/>
</dbReference>
<dbReference type="InterPro" id="IPR006203">
    <property type="entry name" value="GHMP_knse_ATP-bd_CS"/>
</dbReference>
<dbReference type="PRINTS" id="PR00958">
    <property type="entry name" value="HOMSERKINASE"/>
</dbReference>
<evidence type="ECO:0000256" key="8">
    <source>
        <dbReference type="ARBA" id="ARBA00022741"/>
    </source>
</evidence>
<feature type="domain" description="GHMP kinase N-terminal" evidence="14">
    <location>
        <begin position="59"/>
        <end position="140"/>
    </location>
</feature>
<comment type="similarity">
    <text evidence="2 13">Belongs to the GHMP kinase family. Homoserine kinase subfamily.</text>
</comment>
<keyword evidence="7 13" id="KW-0791">Threonine biosynthesis</keyword>
<keyword evidence="5 13" id="KW-0028">Amino-acid biosynthesis</keyword>
<dbReference type="EC" id="2.7.1.39" evidence="3 13"/>
<dbReference type="GO" id="GO:0009088">
    <property type="term" value="P:threonine biosynthetic process"/>
    <property type="evidence" value="ECO:0007669"/>
    <property type="project" value="UniProtKB-UniRule"/>
</dbReference>
<organism evidence="16 17">
    <name type="scientific">Virgibacillus chiguensis</name>
    <dbReference type="NCBI Taxonomy" id="411959"/>
    <lineage>
        <taxon>Bacteria</taxon>
        <taxon>Bacillati</taxon>
        <taxon>Bacillota</taxon>
        <taxon>Bacilli</taxon>
        <taxon>Bacillales</taxon>
        <taxon>Bacillaceae</taxon>
        <taxon>Virgibacillus</taxon>
    </lineage>
</organism>
<dbReference type="Pfam" id="PF08544">
    <property type="entry name" value="GHMP_kinases_C"/>
    <property type="match status" value="1"/>
</dbReference>
<evidence type="ECO:0000256" key="13">
    <source>
        <dbReference type="HAMAP-Rule" id="MF_00384"/>
    </source>
</evidence>
<feature type="domain" description="GHMP kinase C-terminal" evidence="15">
    <location>
        <begin position="202"/>
        <end position="278"/>
    </location>
</feature>
<comment type="subcellular location">
    <subcellularLocation>
        <location evidence="13">Cytoplasm</location>
    </subcellularLocation>
</comment>
<dbReference type="RefSeq" id="WP_073009813.1">
    <property type="nucleotide sequence ID" value="NZ_FQXD01000010.1"/>
</dbReference>
<dbReference type="Proteomes" id="UP000184079">
    <property type="component" value="Unassembled WGS sequence"/>
</dbReference>
<evidence type="ECO:0000256" key="11">
    <source>
        <dbReference type="ARBA" id="ARBA00049375"/>
    </source>
</evidence>
<dbReference type="NCBIfam" id="TIGR00191">
    <property type="entry name" value="thrB"/>
    <property type="match status" value="1"/>
</dbReference>
<evidence type="ECO:0000256" key="12">
    <source>
        <dbReference type="ARBA" id="ARBA00049954"/>
    </source>
</evidence>
<gene>
    <name evidence="13" type="primary">thrB</name>
    <name evidence="16" type="ORF">SAMN05421807_110118</name>
</gene>
<dbReference type="InterPro" id="IPR013750">
    <property type="entry name" value="GHMP_kinase_C_dom"/>
</dbReference>
<dbReference type="UniPathway" id="UPA00050">
    <property type="reaction ID" value="UER00064"/>
</dbReference>
<dbReference type="Gene3D" id="3.30.230.10">
    <property type="match status" value="1"/>
</dbReference>
<keyword evidence="6 13" id="KW-0808">Transferase</keyword>
<evidence type="ECO:0000256" key="3">
    <source>
        <dbReference type="ARBA" id="ARBA00012078"/>
    </source>
</evidence>
<feature type="binding site" evidence="13">
    <location>
        <begin position="87"/>
        <end position="97"/>
    </location>
    <ligand>
        <name>ATP</name>
        <dbReference type="ChEBI" id="CHEBI:30616"/>
    </ligand>
</feature>
<proteinExistence type="inferred from homology"/>
<dbReference type="GO" id="GO:0004413">
    <property type="term" value="F:homoserine kinase activity"/>
    <property type="evidence" value="ECO:0007669"/>
    <property type="project" value="UniProtKB-UniRule"/>
</dbReference>
<keyword evidence="8 13" id="KW-0547">Nucleotide-binding</keyword>
<evidence type="ECO:0000256" key="6">
    <source>
        <dbReference type="ARBA" id="ARBA00022679"/>
    </source>
</evidence>
<evidence type="ECO:0000256" key="9">
    <source>
        <dbReference type="ARBA" id="ARBA00022777"/>
    </source>
</evidence>
<comment type="pathway">
    <text evidence="1 13">Amino-acid biosynthesis; L-threonine biosynthesis; L-threonine from L-aspartate: step 4/5.</text>
</comment>
<dbReference type="OrthoDB" id="9769912at2"/>
<keyword evidence="9 13" id="KW-0418">Kinase</keyword>
<keyword evidence="13" id="KW-0963">Cytoplasm</keyword>
<evidence type="ECO:0000256" key="7">
    <source>
        <dbReference type="ARBA" id="ARBA00022697"/>
    </source>
</evidence>
<dbReference type="PIRSF" id="PIRSF000676">
    <property type="entry name" value="Homoser_kin"/>
    <property type="match status" value="1"/>
</dbReference>
<dbReference type="Gene3D" id="3.30.70.890">
    <property type="entry name" value="GHMP kinase, C-terminal domain"/>
    <property type="match status" value="1"/>
</dbReference>
<evidence type="ECO:0000256" key="2">
    <source>
        <dbReference type="ARBA" id="ARBA00007370"/>
    </source>
</evidence>
<dbReference type="InterPro" id="IPR036554">
    <property type="entry name" value="GHMP_kinase_C_sf"/>
</dbReference>
<evidence type="ECO:0000259" key="15">
    <source>
        <dbReference type="Pfam" id="PF08544"/>
    </source>
</evidence>
<dbReference type="SUPFAM" id="SSF55060">
    <property type="entry name" value="GHMP Kinase, C-terminal domain"/>
    <property type="match status" value="1"/>
</dbReference>
<keyword evidence="17" id="KW-1185">Reference proteome</keyword>
<evidence type="ECO:0000256" key="5">
    <source>
        <dbReference type="ARBA" id="ARBA00022605"/>
    </source>
</evidence>
<accession>A0A1M5USS1</accession>
<evidence type="ECO:0000256" key="1">
    <source>
        <dbReference type="ARBA" id="ARBA00005015"/>
    </source>
</evidence>
<name>A0A1M5USS1_9BACI</name>
<sequence length="298" mass="32606">MNNFTISVPASSANIGPGFDSLGLALDLYLTLTVSENDAWKIYQQSLLLPACNNYTDHFIYQIAQHTATQYGKELPTCCLTIDSSIPLARGLGSSASAIIAGIELANQCCQLHLSKEEKLQLATEQEGHPDNVGAALFGGLVITNYNEDTSVDIYRIDQLNIDMIIFIPQDELKTEAARNVLPDTYSRAHAAQASSIGNVFIAALMNEDYPMAGKMMEKDIFHEPYRAELIPNYAPIKQKANELGAYGTVISGAGPTMISFFPKGTGTQNKQKLQAAFPSYNIQQRKMDSTGLRVEKK</sequence>
<evidence type="ECO:0000313" key="17">
    <source>
        <dbReference type="Proteomes" id="UP000184079"/>
    </source>
</evidence>
<dbReference type="PANTHER" id="PTHR20861">
    <property type="entry name" value="HOMOSERINE/4-DIPHOSPHOCYTIDYL-2-C-METHYL-D-ERYTHRITOL KINASE"/>
    <property type="match status" value="1"/>
</dbReference>
<dbReference type="Pfam" id="PF00288">
    <property type="entry name" value="GHMP_kinases_N"/>
    <property type="match status" value="1"/>
</dbReference>
<comment type="catalytic activity">
    <reaction evidence="11 13">
        <text>L-homoserine + ATP = O-phospho-L-homoserine + ADP + H(+)</text>
        <dbReference type="Rhea" id="RHEA:13985"/>
        <dbReference type="ChEBI" id="CHEBI:15378"/>
        <dbReference type="ChEBI" id="CHEBI:30616"/>
        <dbReference type="ChEBI" id="CHEBI:57476"/>
        <dbReference type="ChEBI" id="CHEBI:57590"/>
        <dbReference type="ChEBI" id="CHEBI:456216"/>
        <dbReference type="EC" id="2.7.1.39"/>
    </reaction>
</comment>
<dbReference type="EMBL" id="FQXD01000010">
    <property type="protein sequence ID" value="SHH66021.1"/>
    <property type="molecule type" value="Genomic_DNA"/>
</dbReference>
<keyword evidence="10 13" id="KW-0067">ATP-binding</keyword>
<reference evidence="17" key="1">
    <citation type="submission" date="2016-11" db="EMBL/GenBank/DDBJ databases">
        <authorList>
            <person name="Varghese N."/>
            <person name="Submissions S."/>
        </authorList>
    </citation>
    <scope>NUCLEOTIDE SEQUENCE [LARGE SCALE GENOMIC DNA]</scope>
    <source>
        <strain evidence="17">CGMCC 1.6496</strain>
    </source>
</reference>
<dbReference type="GO" id="GO:0005737">
    <property type="term" value="C:cytoplasm"/>
    <property type="evidence" value="ECO:0007669"/>
    <property type="project" value="UniProtKB-SubCell"/>
</dbReference>
<evidence type="ECO:0000313" key="16">
    <source>
        <dbReference type="EMBL" id="SHH66021.1"/>
    </source>
</evidence>
<dbReference type="InterPro" id="IPR020568">
    <property type="entry name" value="Ribosomal_Su5_D2-typ_SF"/>
</dbReference>
<evidence type="ECO:0000256" key="4">
    <source>
        <dbReference type="ARBA" id="ARBA00017858"/>
    </source>
</evidence>
<dbReference type="InterPro" id="IPR000870">
    <property type="entry name" value="Homoserine_kinase"/>
</dbReference>
<comment type="function">
    <text evidence="12 13">Catalyzes the ATP-dependent phosphorylation of L-homoserine to L-homoserine phosphate.</text>
</comment>